<name>A0A6J6NZP1_9ZZZZ</name>
<protein>
    <submittedName>
        <fullName evidence="1">Unannotated protein</fullName>
    </submittedName>
</protein>
<sequence>MIGVRKYLKEGEFNKEAERAFAFVRDFGFFGPERGEDRVAFSSGRLGVEIMYDDRDGRVITIVRAYLAERNPRAGLGCLYVQAGLGPQQDVRDIARSAKQLPASLESQATAFRKLLPALSGVDGPDLLLRCHGR</sequence>
<reference evidence="1" key="1">
    <citation type="submission" date="2020-05" db="EMBL/GenBank/DDBJ databases">
        <authorList>
            <person name="Chiriac C."/>
            <person name="Salcher M."/>
            <person name="Ghai R."/>
            <person name="Kavagutti S V."/>
        </authorList>
    </citation>
    <scope>NUCLEOTIDE SEQUENCE</scope>
</reference>
<evidence type="ECO:0000313" key="1">
    <source>
        <dbReference type="EMBL" id="CAB4692079.1"/>
    </source>
</evidence>
<dbReference type="AlphaFoldDB" id="A0A6J6NZP1"/>
<dbReference type="EMBL" id="CAEZXM010000132">
    <property type="protein sequence ID" value="CAB4692079.1"/>
    <property type="molecule type" value="Genomic_DNA"/>
</dbReference>
<organism evidence="1">
    <name type="scientific">freshwater metagenome</name>
    <dbReference type="NCBI Taxonomy" id="449393"/>
    <lineage>
        <taxon>unclassified sequences</taxon>
        <taxon>metagenomes</taxon>
        <taxon>ecological metagenomes</taxon>
    </lineage>
</organism>
<accession>A0A6J6NZP1</accession>
<proteinExistence type="predicted"/>
<gene>
    <name evidence="1" type="ORF">UFOPK2366_00816</name>
</gene>